<proteinExistence type="predicted"/>
<dbReference type="AlphaFoldDB" id="A0AAV5SH10"/>
<evidence type="ECO:0000256" key="1">
    <source>
        <dbReference type="SAM" id="Phobius"/>
    </source>
</evidence>
<reference evidence="2" key="1">
    <citation type="submission" date="2023-10" db="EMBL/GenBank/DDBJ databases">
        <title>Genome assembly of Pristionchus species.</title>
        <authorList>
            <person name="Yoshida K."/>
            <person name="Sommer R.J."/>
        </authorList>
    </citation>
    <scope>NUCLEOTIDE SEQUENCE</scope>
    <source>
        <strain evidence="2">RS0144</strain>
    </source>
</reference>
<gene>
    <name evidence="2" type="ORF">PENTCL1PPCAC_1504</name>
</gene>
<feature type="transmembrane region" description="Helical" evidence="1">
    <location>
        <begin position="34"/>
        <end position="52"/>
    </location>
</feature>
<keyword evidence="1" id="KW-0472">Membrane</keyword>
<name>A0AAV5SH10_9BILA</name>
<accession>A0AAV5SH10</accession>
<keyword evidence="1" id="KW-0812">Transmembrane</keyword>
<evidence type="ECO:0000313" key="2">
    <source>
        <dbReference type="EMBL" id="GMS79329.1"/>
    </source>
</evidence>
<dbReference type="EMBL" id="BTSX01000001">
    <property type="protein sequence ID" value="GMS79329.1"/>
    <property type="molecule type" value="Genomic_DNA"/>
</dbReference>
<protein>
    <submittedName>
        <fullName evidence="2">Uncharacterized protein</fullName>
    </submittedName>
</protein>
<feature type="non-terminal residue" evidence="2">
    <location>
        <position position="1"/>
    </location>
</feature>
<sequence>SFQWTLTCRLLHVKTNPMTGKYEETDDPLQVDPLGIGIIVFLSSILIVQTAGRSLKWMGSG</sequence>
<keyword evidence="3" id="KW-1185">Reference proteome</keyword>
<dbReference type="Proteomes" id="UP001432027">
    <property type="component" value="Unassembled WGS sequence"/>
</dbReference>
<comment type="caution">
    <text evidence="2">The sequence shown here is derived from an EMBL/GenBank/DDBJ whole genome shotgun (WGS) entry which is preliminary data.</text>
</comment>
<keyword evidence="1" id="KW-1133">Transmembrane helix</keyword>
<organism evidence="2 3">
    <name type="scientific">Pristionchus entomophagus</name>
    <dbReference type="NCBI Taxonomy" id="358040"/>
    <lineage>
        <taxon>Eukaryota</taxon>
        <taxon>Metazoa</taxon>
        <taxon>Ecdysozoa</taxon>
        <taxon>Nematoda</taxon>
        <taxon>Chromadorea</taxon>
        <taxon>Rhabditida</taxon>
        <taxon>Rhabditina</taxon>
        <taxon>Diplogasteromorpha</taxon>
        <taxon>Diplogasteroidea</taxon>
        <taxon>Neodiplogasteridae</taxon>
        <taxon>Pristionchus</taxon>
    </lineage>
</organism>
<evidence type="ECO:0000313" key="3">
    <source>
        <dbReference type="Proteomes" id="UP001432027"/>
    </source>
</evidence>